<evidence type="ECO:0000259" key="1">
    <source>
        <dbReference type="Pfam" id="PF14860"/>
    </source>
</evidence>
<dbReference type="SUPFAM" id="SSF56112">
    <property type="entry name" value="Protein kinase-like (PK-like)"/>
    <property type="match status" value="1"/>
</dbReference>
<sequence length="414" mass="47615">MPLSAKDIASGVDITSHYLGSEDKSFKIFRYDKNVYAVRYKDTDAVDFVHLWGSQKGETHSKTKLLGAGNFGRVFKKTDTKAFKELEDKRYNGKEIQKNLTILEHKFLLKEQGIEEYFVLGLWNIKDKNHVVFNMPQLLSKNLPRDIAPAQYEKFVVLGLKKLNELGYHHPDLADHNWHTSPQNLFSTAEGIKAIDLDEGFRPNDYSEEKKVYGRDQWLYVYNYVHNHYFPSENTAWRQEVENWYKKHQGEALSNHPQALLMLHHQGKIALPDSIAHELHLKNSTRAVEEYRSGSRKNRLHFFHEVSVNDASHDRFKNQYKGIKGDALKRAILNGLKDELAEAETEEALLDIITRFLKSPEMAILDKAQGKLTHSFNLKTDSHKAAEKLFEAAKKRINDAASEKAADSPLVGKL</sequence>
<dbReference type="InterPro" id="IPR011009">
    <property type="entry name" value="Kinase-like_dom_sf"/>
</dbReference>
<dbReference type="CDD" id="cd22555">
    <property type="entry name" value="Lpg2603_kinase"/>
    <property type="match status" value="1"/>
</dbReference>
<dbReference type="Proteomes" id="UP000054608">
    <property type="component" value="Unassembled WGS sequence"/>
</dbReference>
<dbReference type="InterPro" id="IPR038346">
    <property type="entry name" value="DrrA_PI4P-bd_sf"/>
</dbReference>
<comment type="caution">
    <text evidence="2">The sequence shown here is derived from an EMBL/GenBank/DDBJ whole genome shotgun (WGS) entry which is preliminary data.</text>
</comment>
<dbReference type="GO" id="GO:0044161">
    <property type="term" value="C:host cell cytoplasmic vesicle"/>
    <property type="evidence" value="ECO:0007669"/>
    <property type="project" value="InterPro"/>
</dbReference>
<dbReference type="AlphaFoldDB" id="A0A0W0XQN7"/>
<dbReference type="InterPro" id="IPR028057">
    <property type="entry name" value="DrrA_P4M"/>
</dbReference>
<dbReference type="PATRIC" id="fig|458.5.peg.1940"/>
<protein>
    <submittedName>
        <fullName evidence="2">Dot/Icm T4SS effector</fullName>
    </submittedName>
</protein>
<dbReference type="GO" id="GO:0031267">
    <property type="term" value="F:small GTPase binding"/>
    <property type="evidence" value="ECO:0007669"/>
    <property type="project" value="InterPro"/>
</dbReference>
<keyword evidence="3" id="KW-1185">Reference proteome</keyword>
<organism evidence="2 3">
    <name type="scientific">Legionella rubrilucens</name>
    <dbReference type="NCBI Taxonomy" id="458"/>
    <lineage>
        <taxon>Bacteria</taxon>
        <taxon>Pseudomonadati</taxon>
        <taxon>Pseudomonadota</taxon>
        <taxon>Gammaproteobacteria</taxon>
        <taxon>Legionellales</taxon>
        <taxon>Legionellaceae</taxon>
        <taxon>Legionella</taxon>
    </lineage>
</organism>
<dbReference type="Pfam" id="PF14860">
    <property type="entry name" value="DrrA_P4M"/>
    <property type="match status" value="1"/>
</dbReference>
<dbReference type="EMBL" id="LNYT01000020">
    <property type="protein sequence ID" value="KTD46938.1"/>
    <property type="molecule type" value="Genomic_DNA"/>
</dbReference>
<name>A0A0W0XQN7_9GAMM</name>
<dbReference type="RefSeq" id="WP_058531867.1">
    <property type="nucleotide sequence ID" value="NZ_CAAAIN010000002.1"/>
</dbReference>
<dbReference type="OrthoDB" id="5649872at2"/>
<dbReference type="STRING" id="458.Lrub_1860"/>
<accession>A0A0W0XQN7</accession>
<evidence type="ECO:0000313" key="2">
    <source>
        <dbReference type="EMBL" id="KTD46938.1"/>
    </source>
</evidence>
<reference evidence="2 3" key="1">
    <citation type="submission" date="2015-11" db="EMBL/GenBank/DDBJ databases">
        <title>Genomic analysis of 38 Legionella species identifies large and diverse effector repertoires.</title>
        <authorList>
            <person name="Burstein D."/>
            <person name="Amaro F."/>
            <person name="Zusman T."/>
            <person name="Lifshitz Z."/>
            <person name="Cohen O."/>
            <person name="Gilbert J.A."/>
            <person name="Pupko T."/>
            <person name="Shuman H.A."/>
            <person name="Segal G."/>
        </authorList>
    </citation>
    <scope>NUCLEOTIDE SEQUENCE [LARGE SCALE GENOMIC DNA]</scope>
    <source>
        <strain evidence="2 3">WA-270A-C2</strain>
    </source>
</reference>
<feature type="domain" description="DrrA phosphatidylinositol 4-phosphate binding" evidence="1">
    <location>
        <begin position="297"/>
        <end position="399"/>
    </location>
</feature>
<proteinExistence type="predicted"/>
<evidence type="ECO:0000313" key="3">
    <source>
        <dbReference type="Proteomes" id="UP000054608"/>
    </source>
</evidence>
<dbReference type="Gene3D" id="1.20.1280.280">
    <property type="match status" value="1"/>
</dbReference>
<gene>
    <name evidence="2" type="ORF">Lrub_1860</name>
</gene>